<comment type="caution">
    <text evidence="2">The sequence shown here is derived from an EMBL/GenBank/DDBJ whole genome shotgun (WGS) entry which is preliminary data.</text>
</comment>
<dbReference type="Gene3D" id="3.40.50.410">
    <property type="entry name" value="von Willebrand factor, type A domain"/>
    <property type="match status" value="1"/>
</dbReference>
<dbReference type="AlphaFoldDB" id="A0A7X2NNI7"/>
<evidence type="ECO:0000313" key="3">
    <source>
        <dbReference type="Proteomes" id="UP000429958"/>
    </source>
</evidence>
<dbReference type="EMBL" id="VUMD01000017">
    <property type="protein sequence ID" value="MSS38000.1"/>
    <property type="molecule type" value="Genomic_DNA"/>
</dbReference>
<evidence type="ECO:0000313" key="2">
    <source>
        <dbReference type="EMBL" id="MSS38000.1"/>
    </source>
</evidence>
<feature type="compositionally biased region" description="Polar residues" evidence="1">
    <location>
        <begin position="295"/>
        <end position="312"/>
    </location>
</feature>
<dbReference type="Proteomes" id="UP000429958">
    <property type="component" value="Unassembled WGS sequence"/>
</dbReference>
<keyword evidence="3" id="KW-1185">Reference proteome</keyword>
<dbReference type="RefSeq" id="WP_154473443.1">
    <property type="nucleotide sequence ID" value="NZ_VUMD01000017.1"/>
</dbReference>
<reference evidence="2 3" key="1">
    <citation type="submission" date="2019-08" db="EMBL/GenBank/DDBJ databases">
        <title>In-depth cultivation of the pig gut microbiome towards novel bacterial diversity and tailored functional studies.</title>
        <authorList>
            <person name="Wylensek D."/>
            <person name="Hitch T.C.A."/>
            <person name="Clavel T."/>
        </authorList>
    </citation>
    <scope>NUCLEOTIDE SEQUENCE [LARGE SCALE GENOMIC DNA]</scope>
    <source>
        <strain evidence="2 3">WCA-389-WT-23D1</strain>
    </source>
</reference>
<feature type="compositionally biased region" description="Basic and acidic residues" evidence="1">
    <location>
        <begin position="269"/>
        <end position="290"/>
    </location>
</feature>
<name>A0A7X2NNI7_9CLOT</name>
<feature type="compositionally biased region" description="Basic and acidic residues" evidence="1">
    <location>
        <begin position="345"/>
        <end position="358"/>
    </location>
</feature>
<evidence type="ECO:0000256" key="1">
    <source>
        <dbReference type="SAM" id="MobiDB-lite"/>
    </source>
</evidence>
<feature type="compositionally biased region" description="Basic and acidic residues" evidence="1">
    <location>
        <begin position="313"/>
        <end position="325"/>
    </location>
</feature>
<organism evidence="2 3">
    <name type="scientific">Clostridium porci</name>
    <dbReference type="NCBI Taxonomy" id="2605778"/>
    <lineage>
        <taxon>Bacteria</taxon>
        <taxon>Bacillati</taxon>
        <taxon>Bacillota</taxon>
        <taxon>Clostridia</taxon>
        <taxon>Eubacteriales</taxon>
        <taxon>Clostridiaceae</taxon>
        <taxon>Clostridium</taxon>
    </lineage>
</organism>
<accession>A0A7X2NNI7</accession>
<protein>
    <recommendedName>
        <fullName evidence="4">Cobalamin biosynthesis protein CobT VWA domain protein</fullName>
    </recommendedName>
</protein>
<feature type="region of interest" description="Disordered" evidence="1">
    <location>
        <begin position="244"/>
        <end position="368"/>
    </location>
</feature>
<dbReference type="SUPFAM" id="SSF53300">
    <property type="entry name" value="vWA-like"/>
    <property type="match status" value="1"/>
</dbReference>
<proteinExistence type="predicted"/>
<evidence type="ECO:0008006" key="4">
    <source>
        <dbReference type="Google" id="ProtNLM"/>
    </source>
</evidence>
<dbReference type="InterPro" id="IPR051928">
    <property type="entry name" value="NorD/CobT"/>
</dbReference>
<sequence length="681" mass="77019">MTDKEWMVEKQYFGSVASGITGKAVVVADAMGGELGYTAKGNVIHVAKEHMLYEKLRKASTELQAATEATLLRFGITVHEALHQVFTNFDYISELEKRLVRRGILKTTLDLEAYHTIVNLIEDPAIENMAAEIIGGPALRALDFTITKLYELSEDFDYGCQYPFDEVINALIQFGDLGIVHGTFHFQSAEIVFRLITPLFYRAINEPDCKKRVDMAAPIFAECARLWAGRTESEKRSMLAEHRKNMDAHGKSPQSHNAQGQGSNGTMNEHSKKNDRRKAAMEKQEAKADGKPGQSEGSGTNELSKGQGPSSQTEHKNNEIGKDQTESDSSSINKDDSENTNGEKPQNKTGDKEEKHGANQEMLPKPELTQQDVDAILSHILEHMYDAELKSKENESYYRPFECFDDIESNVDFQKVEVENQYVDEVPAEKSHHYDAIVDQMQEGISSVVQQLREIFIADRVRKVYSESGRASLKRFASGKVTTRLFERKRKPGHKEDMCVAIVGDCSGSMQSGGKITQAKYTMIALAEIFSEFDIPFYFIGFHVPFRNPVQRHYIRWDNTRSERERLLLLSADGSNFDSYSIRYVTNLLKERQERHKLLVVLSDGLPSFYFSHEEGIKQNTLAINAARADQIDVLGIGVGEVNTKTFCQMYQREYFLNVQQPSDLFSKLAERMTAVVEGWD</sequence>
<dbReference type="PANTHER" id="PTHR41248">
    <property type="entry name" value="NORD PROTEIN"/>
    <property type="match status" value="1"/>
</dbReference>
<feature type="compositionally biased region" description="Polar residues" evidence="1">
    <location>
        <begin position="252"/>
        <end position="268"/>
    </location>
</feature>
<gene>
    <name evidence="2" type="ORF">FYJ39_15910</name>
</gene>
<dbReference type="PANTHER" id="PTHR41248:SF1">
    <property type="entry name" value="NORD PROTEIN"/>
    <property type="match status" value="1"/>
</dbReference>
<dbReference type="InterPro" id="IPR036465">
    <property type="entry name" value="vWFA_dom_sf"/>
</dbReference>